<accession>A0ABR0SL77</accession>
<comment type="caution">
    <text evidence="2">The sequence shown here is derived from an EMBL/GenBank/DDBJ whole genome shotgun (WGS) entry which is preliminary data.</text>
</comment>
<dbReference type="Proteomes" id="UP001338125">
    <property type="component" value="Unassembled WGS sequence"/>
</dbReference>
<organism evidence="2 3">
    <name type="scientific">Cladobotryum mycophilum</name>
    <dbReference type="NCBI Taxonomy" id="491253"/>
    <lineage>
        <taxon>Eukaryota</taxon>
        <taxon>Fungi</taxon>
        <taxon>Dikarya</taxon>
        <taxon>Ascomycota</taxon>
        <taxon>Pezizomycotina</taxon>
        <taxon>Sordariomycetes</taxon>
        <taxon>Hypocreomycetidae</taxon>
        <taxon>Hypocreales</taxon>
        <taxon>Hypocreaceae</taxon>
        <taxon>Cladobotryum</taxon>
    </lineage>
</organism>
<name>A0ABR0SL77_9HYPO</name>
<evidence type="ECO:0000313" key="2">
    <source>
        <dbReference type="EMBL" id="KAK5992919.1"/>
    </source>
</evidence>
<dbReference type="EMBL" id="JAVFKD010000012">
    <property type="protein sequence ID" value="KAK5992919.1"/>
    <property type="molecule type" value="Genomic_DNA"/>
</dbReference>
<evidence type="ECO:0000313" key="3">
    <source>
        <dbReference type="Proteomes" id="UP001338125"/>
    </source>
</evidence>
<feature type="region of interest" description="Disordered" evidence="1">
    <location>
        <begin position="81"/>
        <end position="101"/>
    </location>
</feature>
<sequence length="101" mass="11279">MQRNEEKWNGRMSLYLAGGVGGWCDWDGQLPWSGQELDAQATYDPTAPSVAINRDYVGLLRNPVFFRSPTVVIENEGDECLASDTTSYGFPGSKDKEEEEK</sequence>
<proteinExistence type="predicted"/>
<evidence type="ECO:0000256" key="1">
    <source>
        <dbReference type="SAM" id="MobiDB-lite"/>
    </source>
</evidence>
<gene>
    <name evidence="2" type="ORF">PT974_06344</name>
</gene>
<keyword evidence="3" id="KW-1185">Reference proteome</keyword>
<protein>
    <submittedName>
        <fullName evidence="2">Uncharacterized protein</fullName>
    </submittedName>
</protein>
<reference evidence="2 3" key="1">
    <citation type="submission" date="2024-01" db="EMBL/GenBank/DDBJ databases">
        <title>Complete genome of Cladobotryum mycophilum ATHUM6906.</title>
        <authorList>
            <person name="Christinaki A.C."/>
            <person name="Myridakis A.I."/>
            <person name="Kouvelis V.N."/>
        </authorList>
    </citation>
    <scope>NUCLEOTIDE SEQUENCE [LARGE SCALE GENOMIC DNA]</scope>
    <source>
        <strain evidence="2 3">ATHUM6906</strain>
    </source>
</reference>